<name>A0A0G0LF22_9BACT</name>
<sequence length="208" mass="23172">MAKSNNKAKVFGNIPNPLEALNNIGKDTVGQLTNEAGNIATDFVDQLFGINIKGASGEIRPGGSVSMKEIMEAKASGKAEAKKEVFFERTLIEQEKVMVEKRSNELKMQLKVLQEELIITSSRVGKFAKETQIAAMQATVEPGMYHVIFFQKLLEYIKSFKTKIESATNWLHSSNKRAAKKNAWGNNYKKHGAKYLLSEEHYVARSSG</sequence>
<protein>
    <recommendedName>
        <fullName evidence="1">DUF5660 domain-containing protein</fullName>
    </recommendedName>
</protein>
<evidence type="ECO:0000313" key="2">
    <source>
        <dbReference type="EMBL" id="KKQ86545.1"/>
    </source>
</evidence>
<reference evidence="2 3" key="1">
    <citation type="journal article" date="2015" name="Nature">
        <title>rRNA introns, odd ribosomes, and small enigmatic genomes across a large radiation of phyla.</title>
        <authorList>
            <person name="Brown C.T."/>
            <person name="Hug L.A."/>
            <person name="Thomas B.C."/>
            <person name="Sharon I."/>
            <person name="Castelle C.J."/>
            <person name="Singh A."/>
            <person name="Wilkins M.J."/>
            <person name="Williams K.H."/>
            <person name="Banfield J.F."/>
        </authorList>
    </citation>
    <scope>NUCLEOTIDE SEQUENCE [LARGE SCALE GENOMIC DNA]</scope>
</reference>
<dbReference type="EMBL" id="LBVN01000022">
    <property type="protein sequence ID" value="KKQ86545.1"/>
    <property type="molecule type" value="Genomic_DNA"/>
</dbReference>
<proteinExistence type="predicted"/>
<dbReference type="AlphaFoldDB" id="A0A0G0LF22"/>
<dbReference type="Proteomes" id="UP000033944">
    <property type="component" value="Unassembled WGS sequence"/>
</dbReference>
<accession>A0A0G0LF22</accession>
<gene>
    <name evidence="2" type="ORF">UT10_C0022G0006</name>
</gene>
<comment type="caution">
    <text evidence="2">The sequence shown here is derived from an EMBL/GenBank/DDBJ whole genome shotgun (WGS) entry which is preliminary data.</text>
</comment>
<evidence type="ECO:0000313" key="3">
    <source>
        <dbReference type="Proteomes" id="UP000033944"/>
    </source>
</evidence>
<dbReference type="InterPro" id="IPR043719">
    <property type="entry name" value="DUF5660"/>
</dbReference>
<organism evidence="2 3">
    <name type="scientific">Candidatus Woesebacteria bacterium GW2011_GWB1_38_8b</name>
    <dbReference type="NCBI Taxonomy" id="1618571"/>
    <lineage>
        <taxon>Bacteria</taxon>
        <taxon>Candidatus Woeseibacteriota</taxon>
    </lineage>
</organism>
<evidence type="ECO:0000259" key="1">
    <source>
        <dbReference type="Pfam" id="PF18904"/>
    </source>
</evidence>
<dbReference type="Pfam" id="PF18904">
    <property type="entry name" value="DUF5660"/>
    <property type="match status" value="1"/>
</dbReference>
<feature type="domain" description="DUF5660" evidence="1">
    <location>
        <begin position="102"/>
        <end position="208"/>
    </location>
</feature>